<name>A0A563W0Z2_9CYAN</name>
<dbReference type="EMBL" id="CAACVJ010000539">
    <property type="protein sequence ID" value="VEP17297.1"/>
    <property type="molecule type" value="Genomic_DNA"/>
</dbReference>
<dbReference type="Proteomes" id="UP000320055">
    <property type="component" value="Unassembled WGS sequence"/>
</dbReference>
<sequence length="48" mass="5964">MKRLGWGKERGIKHLIEKYNQKSRRNLTDEQLLEFWNYLKNLERKKSS</sequence>
<proteinExistence type="predicted"/>
<evidence type="ECO:0000313" key="2">
    <source>
        <dbReference type="Proteomes" id="UP000320055"/>
    </source>
</evidence>
<gene>
    <name evidence="1" type="ORF">H1P_5840003</name>
</gene>
<organism evidence="1 2">
    <name type="scientific">Hyella patelloides LEGE 07179</name>
    <dbReference type="NCBI Taxonomy" id="945734"/>
    <lineage>
        <taxon>Bacteria</taxon>
        <taxon>Bacillati</taxon>
        <taxon>Cyanobacteriota</taxon>
        <taxon>Cyanophyceae</taxon>
        <taxon>Pleurocapsales</taxon>
        <taxon>Hyellaceae</taxon>
        <taxon>Hyella</taxon>
    </lineage>
</organism>
<protein>
    <submittedName>
        <fullName evidence="1">Uncharacterized protein</fullName>
    </submittedName>
</protein>
<reference evidence="1 2" key="1">
    <citation type="submission" date="2019-01" db="EMBL/GenBank/DDBJ databases">
        <authorList>
            <person name="Brito A."/>
        </authorList>
    </citation>
    <scope>NUCLEOTIDE SEQUENCE [LARGE SCALE GENOMIC DNA]</scope>
    <source>
        <strain evidence="1">1</strain>
    </source>
</reference>
<evidence type="ECO:0000313" key="1">
    <source>
        <dbReference type="EMBL" id="VEP17297.1"/>
    </source>
</evidence>
<accession>A0A563W0Z2</accession>
<keyword evidence="2" id="KW-1185">Reference proteome</keyword>
<dbReference type="AlphaFoldDB" id="A0A563W0Z2"/>